<evidence type="ECO:0000259" key="7">
    <source>
        <dbReference type="Pfam" id="PF01850"/>
    </source>
</evidence>
<keyword evidence="2 6" id="KW-0540">Nuclease</keyword>
<gene>
    <name evidence="6" type="primary">vapC</name>
    <name evidence="8" type="ORF">TSYNT_7379</name>
</gene>
<feature type="binding site" evidence="6">
    <location>
        <position position="10"/>
    </location>
    <ligand>
        <name>Mg(2+)</name>
        <dbReference type="ChEBI" id="CHEBI:18420"/>
    </ligand>
</feature>
<keyword evidence="3 6" id="KW-0479">Metal-binding</keyword>
<dbReference type="Proteomes" id="UP000062160">
    <property type="component" value="Unassembled WGS sequence"/>
</dbReference>
<dbReference type="SUPFAM" id="SSF88723">
    <property type="entry name" value="PIN domain-like"/>
    <property type="match status" value="1"/>
</dbReference>
<dbReference type="AlphaFoldDB" id="A0A0U9HF18"/>
<keyword evidence="5 6" id="KW-0460">Magnesium</keyword>
<comment type="cofactor">
    <cofactor evidence="6">
        <name>Mg(2+)</name>
        <dbReference type="ChEBI" id="CHEBI:18420"/>
    </cofactor>
</comment>
<comment type="function">
    <text evidence="6">Toxic component of a toxin-antitoxin (TA) system. An RNase.</text>
</comment>
<keyword evidence="1 6" id="KW-1277">Toxin-antitoxin system</keyword>
<dbReference type="HAMAP" id="MF_00265">
    <property type="entry name" value="VapC_Nob1"/>
    <property type="match status" value="1"/>
</dbReference>
<dbReference type="EMBL" id="DF977001">
    <property type="protein sequence ID" value="GAQ25358.1"/>
    <property type="molecule type" value="Genomic_DNA"/>
</dbReference>
<protein>
    <recommendedName>
        <fullName evidence="6">Ribonuclease VapC</fullName>
        <shortName evidence="6">RNase VapC</shortName>
        <ecNumber evidence="6">3.1.-.-</ecNumber>
    </recommendedName>
    <alternativeName>
        <fullName evidence="6">Toxin VapC</fullName>
    </alternativeName>
</protein>
<accession>A0A0U9HF18</accession>
<keyword evidence="9" id="KW-1185">Reference proteome</keyword>
<sequence>MELQSKVLIDTSIWIEYFRGNAQIGEAVDLLIDAGSAYITGPIIAELIQGIKNKKQAEELLASLKALPYVDIRKSDWSDIGFFSLELRKKGIVIPFTNTVIACMAIKNHLCVYSLDKHFDLIDGLVKFQ</sequence>
<dbReference type="GO" id="GO:0090729">
    <property type="term" value="F:toxin activity"/>
    <property type="evidence" value="ECO:0007669"/>
    <property type="project" value="UniProtKB-KW"/>
</dbReference>
<dbReference type="InterPro" id="IPR022907">
    <property type="entry name" value="VapC_family"/>
</dbReference>
<evidence type="ECO:0000256" key="4">
    <source>
        <dbReference type="ARBA" id="ARBA00022801"/>
    </source>
</evidence>
<dbReference type="Gene3D" id="3.40.50.1010">
    <property type="entry name" value="5'-nuclease"/>
    <property type="match status" value="1"/>
</dbReference>
<dbReference type="InterPro" id="IPR002716">
    <property type="entry name" value="PIN_dom"/>
</dbReference>
<dbReference type="GO" id="GO:0016787">
    <property type="term" value="F:hydrolase activity"/>
    <property type="evidence" value="ECO:0007669"/>
    <property type="project" value="UniProtKB-KW"/>
</dbReference>
<evidence type="ECO:0000256" key="5">
    <source>
        <dbReference type="ARBA" id="ARBA00022842"/>
    </source>
</evidence>
<dbReference type="EC" id="3.1.-.-" evidence="6"/>
<dbReference type="InterPro" id="IPR029060">
    <property type="entry name" value="PIN-like_dom_sf"/>
</dbReference>
<comment type="similarity">
    <text evidence="6">Belongs to the PINc/VapC protein family.</text>
</comment>
<comment type="caution">
    <text evidence="6">Lacks conserved residue(s) required for the propagation of feature annotation.</text>
</comment>
<evidence type="ECO:0000256" key="3">
    <source>
        <dbReference type="ARBA" id="ARBA00022723"/>
    </source>
</evidence>
<dbReference type="STRING" id="224999.GCA_001485475_01374"/>
<dbReference type="PANTHER" id="PTHR42740">
    <property type="entry name" value="RIBONUCLEASE VAPC3"/>
    <property type="match status" value="1"/>
</dbReference>
<dbReference type="Pfam" id="PF01850">
    <property type="entry name" value="PIN"/>
    <property type="match status" value="1"/>
</dbReference>
<keyword evidence="4 6" id="KW-0378">Hydrolase</keyword>
<dbReference type="GO" id="GO:0000287">
    <property type="term" value="F:magnesium ion binding"/>
    <property type="evidence" value="ECO:0007669"/>
    <property type="project" value="UniProtKB-UniRule"/>
</dbReference>
<dbReference type="OrthoDB" id="9799448at2"/>
<organism evidence="8">
    <name type="scientific">Tepidanaerobacter syntrophicus</name>
    <dbReference type="NCBI Taxonomy" id="224999"/>
    <lineage>
        <taxon>Bacteria</taxon>
        <taxon>Bacillati</taxon>
        <taxon>Bacillota</taxon>
        <taxon>Clostridia</taxon>
        <taxon>Thermosediminibacterales</taxon>
        <taxon>Tepidanaerobacteraceae</taxon>
        <taxon>Tepidanaerobacter</taxon>
    </lineage>
</organism>
<evidence type="ECO:0000313" key="8">
    <source>
        <dbReference type="EMBL" id="GAQ25358.1"/>
    </source>
</evidence>
<dbReference type="PANTHER" id="PTHR42740:SF1">
    <property type="entry name" value="RIBONUCLEASE VAPC3"/>
    <property type="match status" value="1"/>
</dbReference>
<evidence type="ECO:0000256" key="2">
    <source>
        <dbReference type="ARBA" id="ARBA00022722"/>
    </source>
</evidence>
<feature type="domain" description="PIN" evidence="7">
    <location>
        <begin position="7"/>
        <end position="124"/>
    </location>
</feature>
<evidence type="ECO:0000256" key="1">
    <source>
        <dbReference type="ARBA" id="ARBA00022649"/>
    </source>
</evidence>
<evidence type="ECO:0000256" key="6">
    <source>
        <dbReference type="HAMAP-Rule" id="MF_00265"/>
    </source>
</evidence>
<keyword evidence="6" id="KW-0800">Toxin</keyword>
<dbReference type="RefSeq" id="WP_059032746.1">
    <property type="nucleotide sequence ID" value="NZ_DF977001.1"/>
</dbReference>
<evidence type="ECO:0000313" key="9">
    <source>
        <dbReference type="Proteomes" id="UP000062160"/>
    </source>
</evidence>
<reference evidence="8" key="1">
    <citation type="journal article" date="2016" name="Genome Announc.">
        <title>Draft Genome Sequence of the Syntrophic Lactate-Degrading Bacterium Tepidanaerobacter syntrophicus JLT.</title>
        <authorList>
            <person name="Matsuura N."/>
            <person name="Ohashi A."/>
            <person name="Tourlousse D.M."/>
            <person name="Sekiguchi Y."/>
        </authorList>
    </citation>
    <scope>NUCLEOTIDE SEQUENCE [LARGE SCALE GENOMIC DNA]</scope>
    <source>
        <strain evidence="8">JL</strain>
    </source>
</reference>
<name>A0A0U9HF18_9FIRM</name>
<proteinExistence type="inferred from homology"/>
<dbReference type="GO" id="GO:0004540">
    <property type="term" value="F:RNA nuclease activity"/>
    <property type="evidence" value="ECO:0007669"/>
    <property type="project" value="InterPro"/>
</dbReference>
<dbReference type="InterPro" id="IPR051749">
    <property type="entry name" value="PINc/VapC_TA_RNase"/>
</dbReference>